<feature type="domain" description="Gingipain" evidence="1">
    <location>
        <begin position="76"/>
        <end position="209"/>
    </location>
</feature>
<evidence type="ECO:0000313" key="2">
    <source>
        <dbReference type="EMBL" id="MBK9795660.1"/>
    </source>
</evidence>
<protein>
    <recommendedName>
        <fullName evidence="1">Gingipain domain-containing protein</fullName>
    </recommendedName>
</protein>
<comment type="caution">
    <text evidence="2">The sequence shown here is derived from an EMBL/GenBank/DDBJ whole genome shotgun (WGS) entry which is preliminary data.</text>
</comment>
<dbReference type="InterPro" id="IPR029030">
    <property type="entry name" value="Caspase-like_dom_sf"/>
</dbReference>
<dbReference type="Proteomes" id="UP000886657">
    <property type="component" value="Unassembled WGS sequence"/>
</dbReference>
<dbReference type="Pfam" id="PF01364">
    <property type="entry name" value="Peptidase_C25"/>
    <property type="match status" value="1"/>
</dbReference>
<evidence type="ECO:0000259" key="1">
    <source>
        <dbReference type="Pfam" id="PF01364"/>
    </source>
</evidence>
<dbReference type="InterPro" id="IPR001769">
    <property type="entry name" value="Gingipain"/>
</dbReference>
<dbReference type="GO" id="GO:0006508">
    <property type="term" value="P:proteolysis"/>
    <property type="evidence" value="ECO:0007669"/>
    <property type="project" value="InterPro"/>
</dbReference>
<dbReference type="AlphaFoldDB" id="A0A9D7SFB4"/>
<dbReference type="EMBL" id="JADKIO010000005">
    <property type="protein sequence ID" value="MBK9795660.1"/>
    <property type="molecule type" value="Genomic_DNA"/>
</dbReference>
<dbReference type="Gene3D" id="3.40.50.1460">
    <property type="match status" value="1"/>
</dbReference>
<reference evidence="2" key="1">
    <citation type="submission" date="2020-10" db="EMBL/GenBank/DDBJ databases">
        <title>Connecting structure to function with the recovery of over 1000 high-quality activated sludge metagenome-assembled genomes encoding full-length rRNA genes using long-read sequencing.</title>
        <authorList>
            <person name="Singleton C.M."/>
            <person name="Petriglieri F."/>
            <person name="Kristensen J.M."/>
            <person name="Kirkegaard R.H."/>
            <person name="Michaelsen T.Y."/>
            <person name="Andersen M.H."/>
            <person name="Karst S.M."/>
            <person name="Dueholm M.S."/>
            <person name="Nielsen P.H."/>
            <person name="Albertsen M."/>
        </authorList>
    </citation>
    <scope>NUCLEOTIDE SEQUENCE</scope>
    <source>
        <strain evidence="2">Skiv_18-Q3-R9-52_MAXAC.067</strain>
    </source>
</reference>
<dbReference type="GO" id="GO:0008234">
    <property type="term" value="F:cysteine-type peptidase activity"/>
    <property type="evidence" value="ECO:0007669"/>
    <property type="project" value="InterPro"/>
</dbReference>
<evidence type="ECO:0000313" key="3">
    <source>
        <dbReference type="Proteomes" id="UP000886657"/>
    </source>
</evidence>
<organism evidence="2 3">
    <name type="scientific">Candidatus Geothrix skivensis</name>
    <dbReference type="NCBI Taxonomy" id="2954439"/>
    <lineage>
        <taxon>Bacteria</taxon>
        <taxon>Pseudomonadati</taxon>
        <taxon>Acidobacteriota</taxon>
        <taxon>Holophagae</taxon>
        <taxon>Holophagales</taxon>
        <taxon>Holophagaceae</taxon>
        <taxon>Geothrix</taxon>
    </lineage>
</organism>
<sequence length="249" mass="26744">MPAGWLPMGHPASLKPFVAAATEVQQRRDTPGPLALVGQWDDQVTRMVERSLSILQDPGGTRKLPVFWWTADRLVRRDLLAALRIGLGAVIYFGHGRPYGWAGYHGLHSRHLGHAQGRPSGAVLSLTCHTASRRKVGTSFAESLVLAGIAAAALGAVAATQTIDNWWWGASLCEELNLQRSTTLGELLLRACPPRSLAVEAYRILGDPLAALRGTCQAQQEGVRVWAPSAQDSPVPPGYEEALASMAST</sequence>
<proteinExistence type="predicted"/>
<dbReference type="SUPFAM" id="SSF52129">
    <property type="entry name" value="Caspase-like"/>
    <property type="match status" value="1"/>
</dbReference>
<gene>
    <name evidence="2" type="ORF">IPP58_04060</name>
</gene>
<name>A0A9D7SFB4_9BACT</name>
<accession>A0A9D7SFB4</accession>